<evidence type="ECO:0008006" key="4">
    <source>
        <dbReference type="Google" id="ProtNLM"/>
    </source>
</evidence>
<name>A0ABQ6RNE5_9GAMM</name>
<dbReference type="EMBL" id="SEUJ01000038">
    <property type="protein sequence ID" value="KAA1166171.1"/>
    <property type="molecule type" value="Genomic_DNA"/>
</dbReference>
<protein>
    <recommendedName>
        <fullName evidence="4">Lipoprotein</fullName>
    </recommendedName>
</protein>
<feature type="signal peptide" evidence="1">
    <location>
        <begin position="1"/>
        <end position="20"/>
    </location>
</feature>
<dbReference type="NCBIfam" id="NF047637">
    <property type="entry name" value="lipo_CC0125"/>
    <property type="match status" value="1"/>
</dbReference>
<gene>
    <name evidence="2" type="ORF">EU509_00545</name>
</gene>
<organism evidence="2 3">
    <name type="scientific">Pseudoalteromonas fuliginea</name>
    <dbReference type="NCBI Taxonomy" id="1872678"/>
    <lineage>
        <taxon>Bacteria</taxon>
        <taxon>Pseudomonadati</taxon>
        <taxon>Pseudomonadota</taxon>
        <taxon>Gammaproteobacteria</taxon>
        <taxon>Alteromonadales</taxon>
        <taxon>Pseudoalteromonadaceae</taxon>
        <taxon>Pseudoalteromonas</taxon>
    </lineage>
</organism>
<dbReference type="Proteomes" id="UP000322915">
    <property type="component" value="Unassembled WGS sequence"/>
</dbReference>
<evidence type="ECO:0000313" key="2">
    <source>
        <dbReference type="EMBL" id="KAA1166171.1"/>
    </source>
</evidence>
<feature type="chain" id="PRO_5046260142" description="Lipoprotein" evidence="1">
    <location>
        <begin position="21"/>
        <end position="158"/>
    </location>
</feature>
<dbReference type="RefSeq" id="WP_149604866.1">
    <property type="nucleotide sequence ID" value="NZ_SEUJ01000038.1"/>
</dbReference>
<dbReference type="PROSITE" id="PS51257">
    <property type="entry name" value="PROKAR_LIPOPROTEIN"/>
    <property type="match status" value="1"/>
</dbReference>
<evidence type="ECO:0000256" key="1">
    <source>
        <dbReference type="SAM" id="SignalP"/>
    </source>
</evidence>
<evidence type="ECO:0000313" key="3">
    <source>
        <dbReference type="Proteomes" id="UP000322915"/>
    </source>
</evidence>
<keyword evidence="3" id="KW-1185">Reference proteome</keyword>
<keyword evidence="1" id="KW-0732">Signal</keyword>
<sequence>MKLFKILSLGFMLYCSLLLAGCNTVSYQPDGLRGGYSDKVLANGEYRVTYQSNGDINANQALDFALLRASVIAMNNQSEFAIASEILLTIETVKIDLNLPYIYKPTARLTLSLKNDEDLVSCDLIAYYVTIKNQSRDFAFEPRECIARLKAKYQLEDK</sequence>
<reference evidence="2 3" key="1">
    <citation type="submission" date="2019-01" db="EMBL/GenBank/DDBJ databases">
        <title>Genome sequences of marine Pseudoalteromonas species.</title>
        <authorList>
            <person name="Boraston A.B."/>
            <person name="Hehemann J.-H."/>
            <person name="Vickers C.J."/>
            <person name="Salama-Alber O."/>
            <person name="Abe K."/>
            <person name="Hettle A.J."/>
        </authorList>
    </citation>
    <scope>NUCLEOTIDE SEQUENCE [LARGE SCALE GENOMIC DNA]</scope>
    <source>
        <strain evidence="2 3">PS47</strain>
    </source>
</reference>
<proteinExistence type="predicted"/>
<accession>A0ABQ6RNE5</accession>
<comment type="caution">
    <text evidence="2">The sequence shown here is derived from an EMBL/GenBank/DDBJ whole genome shotgun (WGS) entry which is preliminary data.</text>
</comment>